<dbReference type="PROSITE" id="PS51257">
    <property type="entry name" value="PROKAR_LIPOPROTEIN"/>
    <property type="match status" value="1"/>
</dbReference>
<evidence type="ECO:0000313" key="2">
    <source>
        <dbReference type="EMBL" id="CAD7013419.1"/>
    </source>
</evidence>
<evidence type="ECO:0000313" key="3">
    <source>
        <dbReference type="Proteomes" id="UP000606786"/>
    </source>
</evidence>
<gene>
    <name evidence="2" type="ORF">CCAP1982_LOCUS21483</name>
</gene>
<sequence length="104" mass="11824">MVLSFEKVKRGASQLYYNVPIGISPPVMSSSCINSTQHKRFQGFFLSAACQDSLTKMKNQRILKENFYNMEAQKACSLALVQPLSVLFISFLFIQPTIISKIRR</sequence>
<accession>A0A811VGN6</accession>
<dbReference type="AlphaFoldDB" id="A0A811VGN6"/>
<protein>
    <submittedName>
        <fullName evidence="2">(Mediterranean fruit fly) hypothetical protein</fullName>
    </submittedName>
</protein>
<comment type="caution">
    <text evidence="2">The sequence shown here is derived from an EMBL/GenBank/DDBJ whole genome shotgun (WGS) entry which is preliminary data.</text>
</comment>
<organism evidence="2 3">
    <name type="scientific">Ceratitis capitata</name>
    <name type="common">Mediterranean fruit fly</name>
    <name type="synonym">Tephritis capitata</name>
    <dbReference type="NCBI Taxonomy" id="7213"/>
    <lineage>
        <taxon>Eukaryota</taxon>
        <taxon>Metazoa</taxon>
        <taxon>Ecdysozoa</taxon>
        <taxon>Arthropoda</taxon>
        <taxon>Hexapoda</taxon>
        <taxon>Insecta</taxon>
        <taxon>Pterygota</taxon>
        <taxon>Neoptera</taxon>
        <taxon>Endopterygota</taxon>
        <taxon>Diptera</taxon>
        <taxon>Brachycera</taxon>
        <taxon>Muscomorpha</taxon>
        <taxon>Tephritoidea</taxon>
        <taxon>Tephritidae</taxon>
        <taxon>Ceratitis</taxon>
        <taxon>Ceratitis</taxon>
    </lineage>
</organism>
<keyword evidence="1" id="KW-0812">Transmembrane</keyword>
<reference evidence="2" key="1">
    <citation type="submission" date="2020-11" db="EMBL/GenBank/DDBJ databases">
        <authorList>
            <person name="Whitehead M."/>
        </authorList>
    </citation>
    <scope>NUCLEOTIDE SEQUENCE</scope>
    <source>
        <strain evidence="2">EGII</strain>
    </source>
</reference>
<keyword evidence="1" id="KW-1133">Transmembrane helix</keyword>
<dbReference type="EMBL" id="CAJHJT010000056">
    <property type="protein sequence ID" value="CAD7013419.1"/>
    <property type="molecule type" value="Genomic_DNA"/>
</dbReference>
<evidence type="ECO:0000256" key="1">
    <source>
        <dbReference type="SAM" id="Phobius"/>
    </source>
</evidence>
<proteinExistence type="predicted"/>
<feature type="transmembrane region" description="Helical" evidence="1">
    <location>
        <begin position="72"/>
        <end position="94"/>
    </location>
</feature>
<keyword evidence="1" id="KW-0472">Membrane</keyword>
<keyword evidence="3" id="KW-1185">Reference proteome</keyword>
<dbReference type="Proteomes" id="UP000606786">
    <property type="component" value="Unassembled WGS sequence"/>
</dbReference>
<name>A0A811VGN6_CERCA</name>